<keyword evidence="1" id="KW-1133">Transmembrane helix</keyword>
<keyword evidence="3" id="KW-1185">Reference proteome</keyword>
<reference evidence="2 3" key="1">
    <citation type="submission" date="2016-08" db="EMBL/GenBank/DDBJ databases">
        <authorList>
            <person name="Seilhamer J.J."/>
        </authorList>
    </citation>
    <scope>NUCLEOTIDE SEQUENCE [LARGE SCALE GENOMIC DNA]</scope>
    <source>
        <strain evidence="2 3">PH27A</strain>
    </source>
</reference>
<comment type="caution">
    <text evidence="2">The sequence shown here is derived from an EMBL/GenBank/DDBJ whole genome shotgun (WGS) entry which is preliminary data.</text>
</comment>
<proteinExistence type="predicted"/>
<dbReference type="OrthoDB" id="283083at2"/>
<protein>
    <recommendedName>
        <fullName evidence="4">DUF4381 domain-containing protein</fullName>
    </recommendedName>
</protein>
<dbReference type="Proteomes" id="UP000094291">
    <property type="component" value="Unassembled WGS sequence"/>
</dbReference>
<accession>A0A1E2VB96</accession>
<evidence type="ECO:0000313" key="2">
    <source>
        <dbReference type="EMBL" id="ODC03925.1"/>
    </source>
</evidence>
<dbReference type="InterPro" id="IPR025489">
    <property type="entry name" value="DUF4381"/>
</dbReference>
<gene>
    <name evidence="2" type="ORF">BFW38_10630</name>
</gene>
<dbReference type="RefSeq" id="WP_068998573.1">
    <property type="nucleotide sequence ID" value="NZ_MDTQ01000001.1"/>
</dbReference>
<keyword evidence="1" id="KW-0812">Transmembrane</keyword>
<name>A0A1E2VB96_9GAMM</name>
<evidence type="ECO:0000313" key="3">
    <source>
        <dbReference type="Proteomes" id="UP000094291"/>
    </source>
</evidence>
<evidence type="ECO:0000256" key="1">
    <source>
        <dbReference type="SAM" id="Phobius"/>
    </source>
</evidence>
<dbReference type="AlphaFoldDB" id="A0A1E2VB96"/>
<evidence type="ECO:0008006" key="4">
    <source>
        <dbReference type="Google" id="ProtNLM"/>
    </source>
</evidence>
<feature type="transmembrane region" description="Helical" evidence="1">
    <location>
        <begin position="26"/>
        <end position="44"/>
    </location>
</feature>
<sequence length="155" mass="17845">MKEDTLTLLNPLVPPQSPGLWPPGPLTWLVIASLLLAFIAMLCWRHYNATRLRRYAYQELDSIRERHAAHLNNARYLYELNLLLRRLAVRNFRREHVAALTGSDWLTFLDNSLNTHEFSQGCGHVLAHGAYKAEPGQLDTAALHQLVRSWIKHQT</sequence>
<dbReference type="STRING" id="197479.BFW38_10630"/>
<dbReference type="Pfam" id="PF14316">
    <property type="entry name" value="DUF4381"/>
    <property type="match status" value="1"/>
</dbReference>
<organism evidence="2 3">
    <name type="scientific">Terasakiispira papahanaumokuakeensis</name>
    <dbReference type="NCBI Taxonomy" id="197479"/>
    <lineage>
        <taxon>Bacteria</taxon>
        <taxon>Pseudomonadati</taxon>
        <taxon>Pseudomonadota</taxon>
        <taxon>Gammaproteobacteria</taxon>
        <taxon>Oceanospirillales</taxon>
        <taxon>Terasakiispira</taxon>
    </lineage>
</organism>
<dbReference type="EMBL" id="MDTQ01000001">
    <property type="protein sequence ID" value="ODC03925.1"/>
    <property type="molecule type" value="Genomic_DNA"/>
</dbReference>
<keyword evidence="1" id="KW-0472">Membrane</keyword>